<name>A0A8J3A5V6_9ACTN</name>
<dbReference type="AlphaFoldDB" id="A0A8J3A5V6"/>
<accession>A0A8J3A5V6</accession>
<dbReference type="Proteomes" id="UP000650511">
    <property type="component" value="Unassembled WGS sequence"/>
</dbReference>
<evidence type="ECO:0000313" key="1">
    <source>
        <dbReference type="EMBL" id="GGI03995.1"/>
    </source>
</evidence>
<protein>
    <submittedName>
        <fullName evidence="1">Uncharacterized protein</fullName>
    </submittedName>
</protein>
<keyword evidence="2" id="KW-1185">Reference proteome</keyword>
<dbReference type="PROSITE" id="PS51318">
    <property type="entry name" value="TAT"/>
    <property type="match status" value="1"/>
</dbReference>
<comment type="caution">
    <text evidence="1">The sequence shown here is derived from an EMBL/GenBank/DDBJ whole genome shotgun (WGS) entry which is preliminary data.</text>
</comment>
<reference evidence="1" key="1">
    <citation type="journal article" date="2014" name="Int. J. Syst. Evol. Microbiol.">
        <title>Complete genome sequence of Corynebacterium casei LMG S-19264T (=DSM 44701T), isolated from a smear-ripened cheese.</title>
        <authorList>
            <consortium name="US DOE Joint Genome Institute (JGI-PGF)"/>
            <person name="Walter F."/>
            <person name="Albersmeier A."/>
            <person name="Kalinowski J."/>
            <person name="Ruckert C."/>
        </authorList>
    </citation>
    <scope>NUCLEOTIDE SEQUENCE</scope>
    <source>
        <strain evidence="1">CGMCC 1.14988</strain>
    </source>
</reference>
<gene>
    <name evidence="1" type="ORF">GCM10011354_06840</name>
</gene>
<organism evidence="1 2">
    <name type="scientific">Egicoccus halophilus</name>
    <dbReference type="NCBI Taxonomy" id="1670830"/>
    <lineage>
        <taxon>Bacteria</taxon>
        <taxon>Bacillati</taxon>
        <taxon>Actinomycetota</taxon>
        <taxon>Nitriliruptoria</taxon>
        <taxon>Egicoccales</taxon>
        <taxon>Egicoccaceae</taxon>
        <taxon>Egicoccus</taxon>
    </lineage>
</organism>
<dbReference type="InterPro" id="IPR006311">
    <property type="entry name" value="TAT_signal"/>
</dbReference>
<proteinExistence type="predicted"/>
<dbReference type="RefSeq" id="WP_130650826.1">
    <property type="nucleotide sequence ID" value="NZ_BMHA01000002.1"/>
</dbReference>
<evidence type="ECO:0000313" key="2">
    <source>
        <dbReference type="Proteomes" id="UP000650511"/>
    </source>
</evidence>
<dbReference type="EMBL" id="BMHA01000002">
    <property type="protein sequence ID" value="GGI03995.1"/>
    <property type="molecule type" value="Genomic_DNA"/>
</dbReference>
<reference evidence="1" key="2">
    <citation type="submission" date="2020-09" db="EMBL/GenBank/DDBJ databases">
        <authorList>
            <person name="Sun Q."/>
            <person name="Zhou Y."/>
        </authorList>
    </citation>
    <scope>NUCLEOTIDE SEQUENCE</scope>
    <source>
        <strain evidence="1">CGMCC 1.14988</strain>
    </source>
</reference>
<sequence length="178" mass="18469">MTEMDGNGLSRRDVLQRAAGLGLSLSVATPLVQGLGRIPAFATASDVAAPPQPLPPVYRAPSAVQVAFRDPSPRRVVYALRHHGGAWQDLGRSDDCLGLNETIGRTGGLRLYGQRFDGTISPLGVDDGLRFTPPAGLEILHVALEDAAVSGGPAAACSAPVVAEADGTYLLRVPVPTP</sequence>